<comment type="catalytic activity">
    <reaction evidence="1">
        <text>AMP + diphosphate = 5-phospho-alpha-D-ribose 1-diphosphate + adenine</text>
        <dbReference type="Rhea" id="RHEA:16609"/>
        <dbReference type="ChEBI" id="CHEBI:16708"/>
        <dbReference type="ChEBI" id="CHEBI:33019"/>
        <dbReference type="ChEBI" id="CHEBI:58017"/>
        <dbReference type="ChEBI" id="CHEBI:456215"/>
        <dbReference type="EC" id="2.4.2.7"/>
    </reaction>
</comment>
<dbReference type="SUPFAM" id="SSF53271">
    <property type="entry name" value="PRTase-like"/>
    <property type="match status" value="1"/>
</dbReference>
<sequence length="151" mass="15661">MFRDLTPVFAHGPSFRAVVDGLIEPFTGKFDAVAGLEARGFLLAAAAAIDGGVGVLPIRKGGKLPGDIIGETYDLEYGTATLEVNPISLPAGARVLVLDDVLATGGTINASVSLIERAGWTVAGIAVVLELEALEGRQRLAGREIHSLLTL</sequence>
<dbReference type="EMBL" id="AP017457">
    <property type="protein sequence ID" value="BAU99369.1"/>
    <property type="molecule type" value="Genomic_DNA"/>
</dbReference>
<dbReference type="GO" id="GO:0003999">
    <property type="term" value="F:adenine phosphoribosyltransferase activity"/>
    <property type="evidence" value="ECO:0007669"/>
    <property type="project" value="UniProtKB-EC"/>
</dbReference>
<dbReference type="InterPro" id="IPR000836">
    <property type="entry name" value="PRTase_dom"/>
</dbReference>
<dbReference type="GO" id="GO:0016208">
    <property type="term" value="F:AMP binding"/>
    <property type="evidence" value="ECO:0007669"/>
    <property type="project" value="TreeGrafter"/>
</dbReference>
<evidence type="ECO:0000256" key="11">
    <source>
        <dbReference type="ARBA" id="ARBA00022726"/>
    </source>
</evidence>
<keyword evidence="8" id="KW-0963">Cytoplasm</keyword>
<evidence type="ECO:0000256" key="4">
    <source>
        <dbReference type="ARBA" id="ARBA00004659"/>
    </source>
</evidence>
<dbReference type="EC" id="2.4.2.7" evidence="7"/>
<evidence type="ECO:0000256" key="8">
    <source>
        <dbReference type="ARBA" id="ARBA00022490"/>
    </source>
</evidence>
<comment type="pathway">
    <text evidence="4">Purine metabolism; AMP biosynthesis via salvage pathway; AMP from adenine: step 1/1.</text>
</comment>
<dbReference type="CDD" id="cd06223">
    <property type="entry name" value="PRTases_typeI"/>
    <property type="match status" value="1"/>
</dbReference>
<comment type="subunit">
    <text evidence="6">Homodimer.</text>
</comment>
<reference evidence="13 14" key="1">
    <citation type="journal article" date="2016" name="Genome Announc.">
        <title>Complete Genome Sequence of Aurantimicrobium minutum Type Strain KNCT, a Planktonic Ultramicrobacterium Isolated from River Water.</title>
        <authorList>
            <person name="Nakai R."/>
            <person name="Fujisawa T."/>
            <person name="Nakamura Y."/>
            <person name="Nishide H."/>
            <person name="Uchiyama I."/>
            <person name="Baba T."/>
            <person name="Toyoda A."/>
            <person name="Fujiyama A."/>
            <person name="Naganuma T."/>
            <person name="Niki H."/>
        </authorList>
    </citation>
    <scope>NUCLEOTIDE SEQUENCE [LARGE SCALE GENOMIC DNA]</scope>
    <source>
        <strain evidence="13 14">KNC</strain>
    </source>
</reference>
<evidence type="ECO:0000256" key="9">
    <source>
        <dbReference type="ARBA" id="ARBA00022676"/>
    </source>
</evidence>
<dbReference type="PANTHER" id="PTHR32315">
    <property type="entry name" value="ADENINE PHOSPHORIBOSYLTRANSFERASE"/>
    <property type="match status" value="1"/>
</dbReference>
<evidence type="ECO:0000256" key="10">
    <source>
        <dbReference type="ARBA" id="ARBA00022679"/>
    </source>
</evidence>
<gene>
    <name evidence="13" type="ORF">AUMI_18270</name>
</gene>
<evidence type="ECO:0000256" key="3">
    <source>
        <dbReference type="ARBA" id="ARBA00004496"/>
    </source>
</evidence>
<comment type="similarity">
    <text evidence="5">Belongs to the purine/pyrimidine phosphoribosyltransferase family.</text>
</comment>
<keyword evidence="11" id="KW-0660">Purine salvage</keyword>
<evidence type="ECO:0000256" key="1">
    <source>
        <dbReference type="ARBA" id="ARBA00000868"/>
    </source>
</evidence>
<evidence type="ECO:0000256" key="2">
    <source>
        <dbReference type="ARBA" id="ARBA00003968"/>
    </source>
</evidence>
<proteinExistence type="inferred from homology"/>
<dbReference type="InterPro" id="IPR029057">
    <property type="entry name" value="PRTase-like"/>
</dbReference>
<evidence type="ECO:0000256" key="6">
    <source>
        <dbReference type="ARBA" id="ARBA00011738"/>
    </source>
</evidence>
<dbReference type="InterPro" id="IPR050054">
    <property type="entry name" value="UPRTase/APRTase"/>
</dbReference>
<comment type="function">
    <text evidence="2">Catalyzes a salvage reaction resulting in the formation of AMP, that is energically less costly than de novo synthesis.</text>
</comment>
<evidence type="ECO:0000256" key="7">
    <source>
        <dbReference type="ARBA" id="ARBA00011893"/>
    </source>
</evidence>
<dbReference type="GO" id="GO:0006166">
    <property type="term" value="P:purine ribonucleoside salvage"/>
    <property type="evidence" value="ECO:0007669"/>
    <property type="project" value="UniProtKB-KW"/>
</dbReference>
<dbReference type="GO" id="GO:0044209">
    <property type="term" value="P:AMP salvage"/>
    <property type="evidence" value="ECO:0007669"/>
    <property type="project" value="TreeGrafter"/>
</dbReference>
<evidence type="ECO:0000259" key="12">
    <source>
        <dbReference type="Pfam" id="PF00156"/>
    </source>
</evidence>
<protein>
    <recommendedName>
        <fullName evidence="7">adenine phosphoribosyltransferase</fullName>
        <ecNumber evidence="7">2.4.2.7</ecNumber>
    </recommendedName>
</protein>
<dbReference type="AlphaFoldDB" id="A0A173LWY2"/>
<dbReference type="NCBIfam" id="NF002636">
    <property type="entry name" value="PRK02304.1-5"/>
    <property type="match status" value="1"/>
</dbReference>
<keyword evidence="9 13" id="KW-0328">Glycosyltransferase</keyword>
<dbReference type="Pfam" id="PF00156">
    <property type="entry name" value="Pribosyltran"/>
    <property type="match status" value="1"/>
</dbReference>
<evidence type="ECO:0000313" key="13">
    <source>
        <dbReference type="EMBL" id="BAU99369.1"/>
    </source>
</evidence>
<accession>A0A173LWY2</accession>
<dbReference type="GO" id="GO:0006168">
    <property type="term" value="P:adenine salvage"/>
    <property type="evidence" value="ECO:0007669"/>
    <property type="project" value="TreeGrafter"/>
</dbReference>
<dbReference type="Gene3D" id="3.40.50.2020">
    <property type="match status" value="1"/>
</dbReference>
<evidence type="ECO:0000256" key="5">
    <source>
        <dbReference type="ARBA" id="ARBA00008391"/>
    </source>
</evidence>
<feature type="domain" description="Phosphoribosyltransferase" evidence="12">
    <location>
        <begin position="26"/>
        <end position="130"/>
    </location>
</feature>
<dbReference type="KEGG" id="amin:AUMI_18270"/>
<evidence type="ECO:0000313" key="14">
    <source>
        <dbReference type="Proteomes" id="UP000243847"/>
    </source>
</evidence>
<dbReference type="GO" id="GO:0002055">
    <property type="term" value="F:adenine binding"/>
    <property type="evidence" value="ECO:0007669"/>
    <property type="project" value="TreeGrafter"/>
</dbReference>
<comment type="subcellular location">
    <subcellularLocation>
        <location evidence="3">Cytoplasm</location>
    </subcellularLocation>
</comment>
<keyword evidence="10 13" id="KW-0808">Transferase</keyword>
<dbReference type="Proteomes" id="UP000243847">
    <property type="component" value="Chromosome sequence1"/>
</dbReference>
<organism evidence="13 14">
    <name type="scientific">Aurantimicrobium minutum</name>
    <dbReference type="NCBI Taxonomy" id="708131"/>
    <lineage>
        <taxon>Bacteria</taxon>
        <taxon>Bacillati</taxon>
        <taxon>Actinomycetota</taxon>
        <taxon>Actinomycetes</taxon>
        <taxon>Micrococcales</taxon>
        <taxon>Microbacteriaceae</taxon>
        <taxon>Aurantimicrobium</taxon>
    </lineage>
</organism>
<name>A0A173LWY2_9MICO</name>
<dbReference type="FunFam" id="3.40.50.2020:FF:000004">
    <property type="entry name" value="Adenine phosphoribosyltransferase"/>
    <property type="match status" value="1"/>
</dbReference>
<dbReference type="PANTHER" id="PTHR32315:SF3">
    <property type="entry name" value="ADENINE PHOSPHORIBOSYLTRANSFERASE"/>
    <property type="match status" value="1"/>
</dbReference>
<dbReference type="GO" id="GO:0005737">
    <property type="term" value="C:cytoplasm"/>
    <property type="evidence" value="ECO:0007669"/>
    <property type="project" value="UniProtKB-SubCell"/>
</dbReference>